<sequence length="93" mass="10051">MPEIPLPAGRLVAPAQVAEALGVSVDEVIALVLEGALRGVRVGSPPQWRVAEDSVSAYLDDQTEQVRRMALWRQSNAASFPELWSTGIVENPD</sequence>
<feature type="domain" description="Helix-turn-helix" evidence="1">
    <location>
        <begin position="15"/>
        <end position="62"/>
    </location>
</feature>
<dbReference type="EMBL" id="BAABAF010000007">
    <property type="protein sequence ID" value="GAA3767967.1"/>
    <property type="molecule type" value="Genomic_DNA"/>
</dbReference>
<keyword evidence="3" id="KW-1185">Reference proteome</keyword>
<dbReference type="RefSeq" id="WP_344783226.1">
    <property type="nucleotide sequence ID" value="NZ_BAABAF010000007.1"/>
</dbReference>
<gene>
    <name evidence="2" type="ORF">GCM10022240_20500</name>
</gene>
<accession>A0ABP7GJR5</accession>
<reference evidence="3" key="1">
    <citation type="journal article" date="2019" name="Int. J. Syst. Evol. Microbiol.">
        <title>The Global Catalogue of Microorganisms (GCM) 10K type strain sequencing project: providing services to taxonomists for standard genome sequencing and annotation.</title>
        <authorList>
            <consortium name="The Broad Institute Genomics Platform"/>
            <consortium name="The Broad Institute Genome Sequencing Center for Infectious Disease"/>
            <person name="Wu L."/>
            <person name="Ma J."/>
        </authorList>
    </citation>
    <scope>NUCLEOTIDE SEQUENCE [LARGE SCALE GENOMIC DNA]</scope>
    <source>
        <strain evidence="3">JCM 16950</strain>
    </source>
</reference>
<evidence type="ECO:0000259" key="1">
    <source>
        <dbReference type="Pfam" id="PF12728"/>
    </source>
</evidence>
<organism evidence="2 3">
    <name type="scientific">Microbacterium kribbense</name>
    <dbReference type="NCBI Taxonomy" id="433645"/>
    <lineage>
        <taxon>Bacteria</taxon>
        <taxon>Bacillati</taxon>
        <taxon>Actinomycetota</taxon>
        <taxon>Actinomycetes</taxon>
        <taxon>Micrococcales</taxon>
        <taxon>Microbacteriaceae</taxon>
        <taxon>Microbacterium</taxon>
    </lineage>
</organism>
<protein>
    <recommendedName>
        <fullName evidence="1">Helix-turn-helix domain-containing protein</fullName>
    </recommendedName>
</protein>
<dbReference type="Proteomes" id="UP001500540">
    <property type="component" value="Unassembled WGS sequence"/>
</dbReference>
<proteinExistence type="predicted"/>
<evidence type="ECO:0000313" key="2">
    <source>
        <dbReference type="EMBL" id="GAA3767967.1"/>
    </source>
</evidence>
<name>A0ABP7GJR5_9MICO</name>
<evidence type="ECO:0000313" key="3">
    <source>
        <dbReference type="Proteomes" id="UP001500540"/>
    </source>
</evidence>
<comment type="caution">
    <text evidence="2">The sequence shown here is derived from an EMBL/GenBank/DDBJ whole genome shotgun (WGS) entry which is preliminary data.</text>
</comment>
<dbReference type="Pfam" id="PF12728">
    <property type="entry name" value="HTH_17"/>
    <property type="match status" value="1"/>
</dbReference>
<dbReference type="InterPro" id="IPR041657">
    <property type="entry name" value="HTH_17"/>
</dbReference>